<dbReference type="EMBL" id="CP108140">
    <property type="protein sequence ID" value="WTP91616.1"/>
    <property type="molecule type" value="Genomic_DNA"/>
</dbReference>
<accession>A0AAU1ID45</accession>
<protein>
    <submittedName>
        <fullName evidence="1">Uncharacterized protein</fullName>
    </submittedName>
</protein>
<name>A0AAU1ID45_9ACTN</name>
<dbReference type="AlphaFoldDB" id="A0AAU1ID45"/>
<gene>
    <name evidence="1" type="ORF">OG477_43065</name>
</gene>
<evidence type="ECO:0000313" key="1">
    <source>
        <dbReference type="EMBL" id="WTP91616.1"/>
    </source>
</evidence>
<organism evidence="1">
    <name type="scientific">Streptomyces sp. NBC_00180</name>
    <dbReference type="NCBI Taxonomy" id="2903632"/>
    <lineage>
        <taxon>Bacteria</taxon>
        <taxon>Bacillati</taxon>
        <taxon>Actinomycetota</taxon>
        <taxon>Actinomycetes</taxon>
        <taxon>Kitasatosporales</taxon>
        <taxon>Streptomycetaceae</taxon>
        <taxon>Streptomyces</taxon>
    </lineage>
</organism>
<proteinExistence type="predicted"/>
<sequence length="64" mass="7384">MVGLYPDQRRVRPTDRMIFYHLSELTLRIGSSTDPPTVQITRGIQLRLLDLLGTDITRTCRPQT</sequence>
<reference evidence="1" key="1">
    <citation type="submission" date="2022-10" db="EMBL/GenBank/DDBJ databases">
        <title>The complete genomes of actinobacterial strains from the NBC collection.</title>
        <authorList>
            <person name="Joergensen T.S."/>
            <person name="Alvarez Arevalo M."/>
            <person name="Sterndorff E.B."/>
            <person name="Faurdal D."/>
            <person name="Vuksanovic O."/>
            <person name="Mourched A.-S."/>
            <person name="Charusanti P."/>
            <person name="Shaw S."/>
            <person name="Blin K."/>
            <person name="Weber T."/>
        </authorList>
    </citation>
    <scope>NUCLEOTIDE SEQUENCE</scope>
    <source>
        <strain evidence="1">NBC 00180</strain>
    </source>
</reference>